<evidence type="ECO:0000313" key="4">
    <source>
        <dbReference type="Proteomes" id="UP001139887"/>
    </source>
</evidence>
<name>A0A9W8IE57_9FUNG</name>
<accession>A0A9W8IE57</accession>
<keyword evidence="4" id="KW-1185">Reference proteome</keyword>
<feature type="transmembrane region" description="Helical" evidence="2">
    <location>
        <begin position="62"/>
        <end position="89"/>
    </location>
</feature>
<evidence type="ECO:0000256" key="1">
    <source>
        <dbReference type="SAM" id="MobiDB-lite"/>
    </source>
</evidence>
<sequence>MSNRPREQAEYERQQREKRMFLSVAGIGFAGSLLAAVALGHRRAYKTAQKAGEVIATNHVSWAFKAFGIGTLYAVTIVGGGALAFRFYLQQKYDITSIKDISAYLRGQTQQKIGGSIKDKLGWKESEDSEMLRRANRWLDRVDEEAGQKKSGFGRIKSLMGSLKDKGNEEEQPLSSEDKPMSLGARMRAACGFGKKS</sequence>
<evidence type="ECO:0000313" key="3">
    <source>
        <dbReference type="EMBL" id="KAJ2851197.1"/>
    </source>
</evidence>
<dbReference type="OrthoDB" id="5548592at2759"/>
<reference evidence="3" key="1">
    <citation type="submission" date="2022-07" db="EMBL/GenBank/DDBJ databases">
        <title>Phylogenomic reconstructions and comparative analyses of Kickxellomycotina fungi.</title>
        <authorList>
            <person name="Reynolds N.K."/>
            <person name="Stajich J.E."/>
            <person name="Barry K."/>
            <person name="Grigoriev I.V."/>
            <person name="Crous P."/>
            <person name="Smith M.E."/>
        </authorList>
    </citation>
    <scope>NUCLEOTIDE SEQUENCE</scope>
    <source>
        <strain evidence="3">NRRL 1566</strain>
    </source>
</reference>
<dbReference type="EMBL" id="JANBUW010000016">
    <property type="protein sequence ID" value="KAJ2851197.1"/>
    <property type="molecule type" value="Genomic_DNA"/>
</dbReference>
<keyword evidence="2" id="KW-1133">Transmembrane helix</keyword>
<keyword evidence="2" id="KW-0812">Transmembrane</keyword>
<feature type="transmembrane region" description="Helical" evidence="2">
    <location>
        <begin position="21"/>
        <end position="42"/>
    </location>
</feature>
<protein>
    <submittedName>
        <fullName evidence="3">Uncharacterized protein</fullName>
    </submittedName>
</protein>
<feature type="region of interest" description="Disordered" evidence="1">
    <location>
        <begin position="147"/>
        <end position="197"/>
    </location>
</feature>
<organism evidence="3 4">
    <name type="scientific">Coemansia brasiliensis</name>
    <dbReference type="NCBI Taxonomy" id="2650707"/>
    <lineage>
        <taxon>Eukaryota</taxon>
        <taxon>Fungi</taxon>
        <taxon>Fungi incertae sedis</taxon>
        <taxon>Zoopagomycota</taxon>
        <taxon>Kickxellomycotina</taxon>
        <taxon>Kickxellomycetes</taxon>
        <taxon>Kickxellales</taxon>
        <taxon>Kickxellaceae</taxon>
        <taxon>Coemansia</taxon>
    </lineage>
</organism>
<dbReference type="Proteomes" id="UP001139887">
    <property type="component" value="Unassembled WGS sequence"/>
</dbReference>
<gene>
    <name evidence="3" type="ORF">IWW36_001336</name>
</gene>
<proteinExistence type="predicted"/>
<evidence type="ECO:0000256" key="2">
    <source>
        <dbReference type="SAM" id="Phobius"/>
    </source>
</evidence>
<keyword evidence="2" id="KW-0472">Membrane</keyword>
<dbReference type="AlphaFoldDB" id="A0A9W8IE57"/>
<comment type="caution">
    <text evidence="3">The sequence shown here is derived from an EMBL/GenBank/DDBJ whole genome shotgun (WGS) entry which is preliminary data.</text>
</comment>